<gene>
    <name evidence="1" type="ORF">CALMAC_LOCUS500</name>
</gene>
<proteinExistence type="predicted"/>
<organism evidence="1 2">
    <name type="scientific">Callosobruchus maculatus</name>
    <name type="common">Southern cowpea weevil</name>
    <name type="synonym">Pulse bruchid</name>
    <dbReference type="NCBI Taxonomy" id="64391"/>
    <lineage>
        <taxon>Eukaryota</taxon>
        <taxon>Metazoa</taxon>
        <taxon>Ecdysozoa</taxon>
        <taxon>Arthropoda</taxon>
        <taxon>Hexapoda</taxon>
        <taxon>Insecta</taxon>
        <taxon>Pterygota</taxon>
        <taxon>Neoptera</taxon>
        <taxon>Endopterygota</taxon>
        <taxon>Coleoptera</taxon>
        <taxon>Polyphaga</taxon>
        <taxon>Cucujiformia</taxon>
        <taxon>Chrysomeloidea</taxon>
        <taxon>Chrysomelidae</taxon>
        <taxon>Bruchinae</taxon>
        <taxon>Bruchini</taxon>
        <taxon>Callosobruchus</taxon>
    </lineage>
</organism>
<dbReference type="AlphaFoldDB" id="A0A653BFN8"/>
<feature type="non-terminal residue" evidence="1">
    <location>
        <position position="90"/>
    </location>
</feature>
<name>A0A653BFN8_CALMS</name>
<dbReference type="Proteomes" id="UP000410492">
    <property type="component" value="Unassembled WGS sequence"/>
</dbReference>
<keyword evidence="2" id="KW-1185">Reference proteome</keyword>
<accession>A0A653BFN8</accession>
<protein>
    <submittedName>
        <fullName evidence="1">Uncharacterized protein</fullName>
    </submittedName>
</protein>
<dbReference type="EMBL" id="CAACVG010000534">
    <property type="protein sequence ID" value="VEN34229.1"/>
    <property type="molecule type" value="Genomic_DNA"/>
</dbReference>
<sequence>MLEQTDKKDDEYKWAMRAGILQQDSDEWKNRRSIPISEVVQPARPYESERSNSFAEEGLTRTMASLVPDEILYNINDYTKRDLEACLLFG</sequence>
<dbReference type="OrthoDB" id="194468at2759"/>
<evidence type="ECO:0000313" key="2">
    <source>
        <dbReference type="Proteomes" id="UP000410492"/>
    </source>
</evidence>
<reference evidence="1 2" key="1">
    <citation type="submission" date="2019-01" db="EMBL/GenBank/DDBJ databases">
        <authorList>
            <person name="Sayadi A."/>
        </authorList>
    </citation>
    <scope>NUCLEOTIDE SEQUENCE [LARGE SCALE GENOMIC DNA]</scope>
</reference>
<evidence type="ECO:0000313" key="1">
    <source>
        <dbReference type="EMBL" id="VEN34229.1"/>
    </source>
</evidence>